<dbReference type="PANTHER" id="PTHR42953:SF1">
    <property type="entry name" value="METAL-BINDING PROTEIN HI_0362-RELATED"/>
    <property type="match status" value="1"/>
</dbReference>
<dbReference type="InterPro" id="IPR050492">
    <property type="entry name" value="Bact_metal-bind_prot9"/>
</dbReference>
<comment type="subcellular location">
    <subcellularLocation>
        <location evidence="1">Cell envelope</location>
    </subcellularLocation>
</comment>
<accession>A0A387AYI1</accession>
<gene>
    <name evidence="6" type="ORF">D7I45_00765</name>
</gene>
<dbReference type="PANTHER" id="PTHR42953">
    <property type="entry name" value="HIGH-AFFINITY ZINC UPTAKE SYSTEM PROTEIN ZNUA-RELATED"/>
    <property type="match status" value="1"/>
</dbReference>
<evidence type="ECO:0000313" key="7">
    <source>
        <dbReference type="Proteomes" id="UP000272003"/>
    </source>
</evidence>
<keyword evidence="2" id="KW-0813">Transport</keyword>
<dbReference type="GO" id="GO:0030001">
    <property type="term" value="P:metal ion transport"/>
    <property type="evidence" value="ECO:0007669"/>
    <property type="project" value="InterPro"/>
</dbReference>
<dbReference type="GO" id="GO:0030313">
    <property type="term" value="C:cell envelope"/>
    <property type="evidence" value="ECO:0007669"/>
    <property type="project" value="UniProtKB-SubCell"/>
</dbReference>
<evidence type="ECO:0000256" key="2">
    <source>
        <dbReference type="ARBA" id="ARBA00022448"/>
    </source>
</evidence>
<dbReference type="AlphaFoldDB" id="A0A387AYI1"/>
<feature type="signal peptide" evidence="5">
    <location>
        <begin position="1"/>
        <end position="24"/>
    </location>
</feature>
<keyword evidence="4 5" id="KW-0732">Signal</keyword>
<evidence type="ECO:0000256" key="1">
    <source>
        <dbReference type="ARBA" id="ARBA00004196"/>
    </source>
</evidence>
<name>A0A387AYI1_9LACO</name>
<dbReference type="GO" id="GO:0046872">
    <property type="term" value="F:metal ion binding"/>
    <property type="evidence" value="ECO:0007669"/>
    <property type="project" value="UniProtKB-KW"/>
</dbReference>
<dbReference type="OrthoDB" id="9810636at2"/>
<dbReference type="KEGG" id="abom:D7I45_00765"/>
<keyword evidence="7" id="KW-1185">Reference proteome</keyword>
<feature type="chain" id="PRO_5039553841" evidence="5">
    <location>
        <begin position="25"/>
        <end position="295"/>
    </location>
</feature>
<evidence type="ECO:0000313" key="6">
    <source>
        <dbReference type="EMBL" id="AYF92120.1"/>
    </source>
</evidence>
<dbReference type="InterPro" id="IPR006127">
    <property type="entry name" value="ZnuA-like"/>
</dbReference>
<proteinExistence type="predicted"/>
<dbReference type="Pfam" id="PF01297">
    <property type="entry name" value="ZnuA"/>
    <property type="match status" value="1"/>
</dbReference>
<evidence type="ECO:0000256" key="5">
    <source>
        <dbReference type="SAM" id="SignalP"/>
    </source>
</evidence>
<sequence length="295" mass="33137">MHKLRIGSLLAALAFCLLMLTGCASGTTNDASKSINITSSVDFYGEVAKYVVGNHGNVTSIISNPNVDPHEFNPTSNDAKSVYKANVMIYNGLSYDSWAQKLVKSDSKAEPIDVGKLMNKDSSDNPHIWYNVDTMEKLANTLADHFAKLQPKHAKEFHANAKNYCKQIMKLNDQLKDIKKHKINKPVAVSEPVFDYSLEKMGYKVSDPSFEYAIEKGNDPSPRSIRKLQDDIVNHKIAFFVVNRQVENSVISSFVDLAKQNNIPIVQVTETKPSRSLTYLSWMQEQYTQVQNAQK</sequence>
<evidence type="ECO:0000256" key="4">
    <source>
        <dbReference type="ARBA" id="ARBA00022729"/>
    </source>
</evidence>
<evidence type="ECO:0000256" key="3">
    <source>
        <dbReference type="ARBA" id="ARBA00022723"/>
    </source>
</evidence>
<dbReference type="RefSeq" id="WP_120783894.1">
    <property type="nucleotide sequence ID" value="NZ_CP032626.1"/>
</dbReference>
<dbReference type="Proteomes" id="UP000272003">
    <property type="component" value="Chromosome"/>
</dbReference>
<reference evidence="6 7" key="1">
    <citation type="submission" date="2018-09" db="EMBL/GenBank/DDBJ databases">
        <title>Genome sequencing of strain BHWM-4.</title>
        <authorList>
            <person name="Heo J."/>
            <person name="Kim S.-J."/>
            <person name="Kwon S.-W."/>
        </authorList>
    </citation>
    <scope>NUCLEOTIDE SEQUENCE [LARGE SCALE GENOMIC DNA]</scope>
    <source>
        <strain evidence="6 7">BHWM-4</strain>
    </source>
</reference>
<organism evidence="6 7">
    <name type="scientific">Apilactobacillus bombintestini</name>
    <dbReference type="NCBI Taxonomy" id="2419772"/>
    <lineage>
        <taxon>Bacteria</taxon>
        <taxon>Bacillati</taxon>
        <taxon>Bacillota</taxon>
        <taxon>Bacilli</taxon>
        <taxon>Lactobacillales</taxon>
        <taxon>Lactobacillaceae</taxon>
        <taxon>Apilactobacillus</taxon>
    </lineage>
</organism>
<protein>
    <submittedName>
        <fullName evidence="6">Metal ABC transporter substrate-binding protein</fullName>
    </submittedName>
</protein>
<keyword evidence="3" id="KW-0479">Metal-binding</keyword>
<dbReference type="PROSITE" id="PS51257">
    <property type="entry name" value="PROKAR_LIPOPROTEIN"/>
    <property type="match status" value="1"/>
</dbReference>
<dbReference type="EMBL" id="CP032626">
    <property type="protein sequence ID" value="AYF92120.1"/>
    <property type="molecule type" value="Genomic_DNA"/>
</dbReference>
<dbReference type="Gene3D" id="3.40.50.1980">
    <property type="entry name" value="Nitrogenase molybdenum iron protein domain"/>
    <property type="match status" value="2"/>
</dbReference>
<dbReference type="SUPFAM" id="SSF53807">
    <property type="entry name" value="Helical backbone' metal receptor"/>
    <property type="match status" value="1"/>
</dbReference>